<protein>
    <submittedName>
        <fullName evidence="1">Uncharacterized protein</fullName>
    </submittedName>
</protein>
<reference evidence="1" key="1">
    <citation type="journal article" date="2014" name="Front. Microbiol.">
        <title>High frequency of phylogenetically diverse reductive dehalogenase-homologous genes in deep subseafloor sedimentary metagenomes.</title>
        <authorList>
            <person name="Kawai M."/>
            <person name="Futagami T."/>
            <person name="Toyoda A."/>
            <person name="Takaki Y."/>
            <person name="Nishi S."/>
            <person name="Hori S."/>
            <person name="Arai W."/>
            <person name="Tsubouchi T."/>
            <person name="Morono Y."/>
            <person name="Uchiyama I."/>
            <person name="Ito T."/>
            <person name="Fujiyama A."/>
            <person name="Inagaki F."/>
            <person name="Takami H."/>
        </authorList>
    </citation>
    <scope>NUCLEOTIDE SEQUENCE</scope>
    <source>
        <strain evidence="1">Expedition CK06-06</strain>
    </source>
</reference>
<evidence type="ECO:0000313" key="1">
    <source>
        <dbReference type="EMBL" id="GAI44673.1"/>
    </source>
</evidence>
<accession>X1NM45</accession>
<name>X1NM45_9ZZZZ</name>
<proteinExistence type="predicted"/>
<sequence length="53" mass="6259">MEMGSLRQTLRVKTSQVLRQKQIGRIKLGQLFSLPEPEFRKLIKELENDSLFK</sequence>
<gene>
    <name evidence="1" type="ORF">S06H3_43215</name>
</gene>
<organism evidence="1">
    <name type="scientific">marine sediment metagenome</name>
    <dbReference type="NCBI Taxonomy" id="412755"/>
    <lineage>
        <taxon>unclassified sequences</taxon>
        <taxon>metagenomes</taxon>
        <taxon>ecological metagenomes</taxon>
    </lineage>
</organism>
<comment type="caution">
    <text evidence="1">The sequence shown here is derived from an EMBL/GenBank/DDBJ whole genome shotgun (WGS) entry which is preliminary data.</text>
</comment>
<dbReference type="AlphaFoldDB" id="X1NM45"/>
<feature type="non-terminal residue" evidence="1">
    <location>
        <position position="53"/>
    </location>
</feature>
<dbReference type="EMBL" id="BARV01026784">
    <property type="protein sequence ID" value="GAI44673.1"/>
    <property type="molecule type" value="Genomic_DNA"/>
</dbReference>